<keyword evidence="2" id="KW-0472">Membrane</keyword>
<feature type="transmembrane region" description="Helical" evidence="2">
    <location>
        <begin position="12"/>
        <end position="29"/>
    </location>
</feature>
<accession>A0ABV8BUK7</accession>
<feature type="region of interest" description="Disordered" evidence="1">
    <location>
        <begin position="290"/>
        <end position="309"/>
    </location>
</feature>
<evidence type="ECO:0000313" key="4">
    <source>
        <dbReference type="Proteomes" id="UP001595690"/>
    </source>
</evidence>
<name>A0ABV8BUK7_9PSEU</name>
<evidence type="ECO:0000256" key="1">
    <source>
        <dbReference type="SAM" id="MobiDB-lite"/>
    </source>
</evidence>
<gene>
    <name evidence="3" type="ORF">ACFOWZ_20850</name>
</gene>
<keyword evidence="2" id="KW-0812">Transmembrane</keyword>
<dbReference type="EMBL" id="JBHRZI010000015">
    <property type="protein sequence ID" value="MFC3893933.1"/>
    <property type="molecule type" value="Genomic_DNA"/>
</dbReference>
<evidence type="ECO:0008006" key="5">
    <source>
        <dbReference type="Google" id="ProtNLM"/>
    </source>
</evidence>
<organism evidence="3 4">
    <name type="scientific">Lentzea rhizosphaerae</name>
    <dbReference type="NCBI Taxonomy" id="2041025"/>
    <lineage>
        <taxon>Bacteria</taxon>
        <taxon>Bacillati</taxon>
        <taxon>Actinomycetota</taxon>
        <taxon>Actinomycetes</taxon>
        <taxon>Pseudonocardiales</taxon>
        <taxon>Pseudonocardiaceae</taxon>
        <taxon>Lentzea</taxon>
    </lineage>
</organism>
<dbReference type="Proteomes" id="UP001595690">
    <property type="component" value="Unassembled WGS sequence"/>
</dbReference>
<reference evidence="4" key="1">
    <citation type="journal article" date="2019" name="Int. J. Syst. Evol. Microbiol.">
        <title>The Global Catalogue of Microorganisms (GCM) 10K type strain sequencing project: providing services to taxonomists for standard genome sequencing and annotation.</title>
        <authorList>
            <consortium name="The Broad Institute Genomics Platform"/>
            <consortium name="The Broad Institute Genome Sequencing Center for Infectious Disease"/>
            <person name="Wu L."/>
            <person name="Ma J."/>
        </authorList>
    </citation>
    <scope>NUCLEOTIDE SEQUENCE [LARGE SCALE GENOMIC DNA]</scope>
    <source>
        <strain evidence="4">CGMCC 4.7405</strain>
    </source>
</reference>
<keyword evidence="4" id="KW-1185">Reference proteome</keyword>
<proteinExistence type="predicted"/>
<protein>
    <recommendedName>
        <fullName evidence="5">Secreted protein</fullName>
    </recommendedName>
</protein>
<keyword evidence="2" id="KW-1133">Transmembrane helix</keyword>
<sequence length="309" mass="33214">MKKLRSTARASVAIAGAIVVVGLVLYLLPTGTGNRKDDKPEPGRTDLLSQVQQFSQGMSAEMGYTRPTQAERTAISTGVQRVLDNAPNEAKDVLAAVGYTISERVDTATQRTYHEISDNAGNPRGWGRIMIDTSESARLGIEVPHPKADQDSESLGVELFRKAPGSVLVVAGAHRRAAENRVADMAHTTATVFEDLHELLVRRRVPVVQLHGFQNETAPDSDVVVSAGPSLSSPSAERAAQRLESAGLSVCKPWVTGCPGLEATTNVQARYSDEQKADFVHVEVSRDIRDNPSARDQVASVLAGKKGDR</sequence>
<dbReference type="RefSeq" id="WP_382374861.1">
    <property type="nucleotide sequence ID" value="NZ_JBHRZI010000015.1"/>
</dbReference>
<evidence type="ECO:0000313" key="3">
    <source>
        <dbReference type="EMBL" id="MFC3893933.1"/>
    </source>
</evidence>
<comment type="caution">
    <text evidence="3">The sequence shown here is derived from an EMBL/GenBank/DDBJ whole genome shotgun (WGS) entry which is preliminary data.</text>
</comment>
<evidence type="ECO:0000256" key="2">
    <source>
        <dbReference type="SAM" id="Phobius"/>
    </source>
</evidence>